<protein>
    <submittedName>
        <fullName evidence="4">Alpha-galactosidase</fullName>
    </submittedName>
</protein>
<dbReference type="RefSeq" id="WP_170113531.1">
    <property type="nucleotide sequence ID" value="NZ_CP160205.1"/>
</dbReference>
<evidence type="ECO:0000256" key="1">
    <source>
        <dbReference type="ARBA" id="ARBA00022801"/>
    </source>
</evidence>
<keyword evidence="3" id="KW-0732">Signal</keyword>
<proteinExistence type="predicted"/>
<keyword evidence="5" id="KW-1185">Reference proteome</keyword>
<dbReference type="GO" id="GO:0004557">
    <property type="term" value="F:alpha-galactosidase activity"/>
    <property type="evidence" value="ECO:0007669"/>
    <property type="project" value="InterPro"/>
</dbReference>
<evidence type="ECO:0000313" key="5">
    <source>
        <dbReference type="Proteomes" id="UP000244168"/>
    </source>
</evidence>
<feature type="signal peptide" evidence="3">
    <location>
        <begin position="1"/>
        <end position="18"/>
    </location>
</feature>
<evidence type="ECO:0000256" key="3">
    <source>
        <dbReference type="SAM" id="SignalP"/>
    </source>
</evidence>
<dbReference type="InterPro" id="IPR002252">
    <property type="entry name" value="Glyco_hydro_36"/>
</dbReference>
<name>A0A2T5JGF7_9SPHI</name>
<sequence length="597" mass="66759">MHKIFLLLCCLSAIRAQAQEYQAGGYRFMIPDQQGVSVSADSSGLAPGLIRVKFRFEKNPISDILIKWSMPLQDITGCWTTDGNVPRFIHMGAKLEANLASQAPVWAFFNDAGRSRFTAALSDAFHKTTFSSGINEVDATLGCTLKIELSAAERSSPYEVSLLLNKSDERYEDALGKVTKWWADMPQYHPAAIPDAARQPLYSTWYSYHQNFDAKSLLAECVAAKKLGYTGIIVDDGWQTLHHAGGYAFTGDWQPERIPDMAGFVRQVHQTGMRCLLWYSVPFVGYKSAAFKRFEGKLLYRSDRQSAAILDPRYPDVRRFIVERYVNALKVWDLDGFKLDFIDSFTNQASEAPAVGSTADYQSVYAGIDALMVAIRKALTAVKPGILIEFRQSYTGPAMRKYGNMFRAGDCPAAALTNRIRTTDLRLLAGNTAVHSDMLTWDYHGSAPQAALQFLNIIFAVPQLSVRLNDIPASQLHMVRFYTRYWLDNRQVLLNGKFRAAGPAQNYPILSSELGDKLIASIYSNQSKPLQLHKNQVDLINAKTTAGILLQVDAEAHYKAEVYDCEGRRLRKTQLALKPGIVKVQVPPSGMICLRKF</sequence>
<dbReference type="InterPro" id="IPR050985">
    <property type="entry name" value="Alpha-glycosidase_related"/>
</dbReference>
<keyword evidence="1" id="KW-0378">Hydrolase</keyword>
<dbReference type="GO" id="GO:0016052">
    <property type="term" value="P:carbohydrate catabolic process"/>
    <property type="evidence" value="ECO:0007669"/>
    <property type="project" value="InterPro"/>
</dbReference>
<dbReference type="EMBL" id="QAOQ01000001">
    <property type="protein sequence ID" value="PTR01517.1"/>
    <property type="molecule type" value="Genomic_DNA"/>
</dbReference>
<dbReference type="InterPro" id="IPR017853">
    <property type="entry name" value="GH"/>
</dbReference>
<feature type="chain" id="PRO_5015725534" evidence="3">
    <location>
        <begin position="19"/>
        <end position="597"/>
    </location>
</feature>
<dbReference type="AlphaFoldDB" id="A0A2T5JGF7"/>
<dbReference type="Proteomes" id="UP000244168">
    <property type="component" value="Unassembled WGS sequence"/>
</dbReference>
<dbReference type="PANTHER" id="PTHR43053">
    <property type="entry name" value="GLYCOSIDASE FAMILY 31"/>
    <property type="match status" value="1"/>
</dbReference>
<comment type="caution">
    <text evidence="4">The sequence shown here is derived from an EMBL/GenBank/DDBJ whole genome shotgun (WGS) entry which is preliminary data.</text>
</comment>
<evidence type="ECO:0000313" key="4">
    <source>
        <dbReference type="EMBL" id="PTR01517.1"/>
    </source>
</evidence>
<dbReference type="InterPro" id="IPR013785">
    <property type="entry name" value="Aldolase_TIM"/>
</dbReference>
<keyword evidence="2" id="KW-0326">Glycosidase</keyword>
<evidence type="ECO:0000256" key="2">
    <source>
        <dbReference type="ARBA" id="ARBA00023295"/>
    </source>
</evidence>
<dbReference type="SUPFAM" id="SSF51445">
    <property type="entry name" value="(Trans)glycosidases"/>
    <property type="match status" value="1"/>
</dbReference>
<gene>
    <name evidence="4" type="ORF">C8P68_101751</name>
</gene>
<dbReference type="Gene3D" id="3.20.20.70">
    <property type="entry name" value="Aldolase class I"/>
    <property type="match status" value="1"/>
</dbReference>
<dbReference type="PANTHER" id="PTHR43053:SF4">
    <property type="entry name" value="MYOGENESIS-REGULATING GLYCOSIDASE"/>
    <property type="match status" value="1"/>
</dbReference>
<reference evidence="4 5" key="1">
    <citation type="submission" date="2018-04" db="EMBL/GenBank/DDBJ databases">
        <title>Genomic Encyclopedia of Archaeal and Bacterial Type Strains, Phase II (KMG-II): from individual species to whole genera.</title>
        <authorList>
            <person name="Goeker M."/>
        </authorList>
    </citation>
    <scope>NUCLEOTIDE SEQUENCE [LARGE SCALE GENOMIC DNA]</scope>
    <source>
        <strain evidence="4 5">DSM 26809</strain>
    </source>
</reference>
<dbReference type="Pfam" id="PF02065">
    <property type="entry name" value="Melibiase"/>
    <property type="match status" value="1"/>
</dbReference>
<accession>A0A2T5JGF7</accession>
<organism evidence="4 5">
    <name type="scientific">Mucilaginibacter yixingensis</name>
    <dbReference type="NCBI Taxonomy" id="1295612"/>
    <lineage>
        <taxon>Bacteria</taxon>
        <taxon>Pseudomonadati</taxon>
        <taxon>Bacteroidota</taxon>
        <taxon>Sphingobacteriia</taxon>
        <taxon>Sphingobacteriales</taxon>
        <taxon>Sphingobacteriaceae</taxon>
        <taxon>Mucilaginibacter</taxon>
    </lineage>
</organism>
<dbReference type="CDD" id="cd14791">
    <property type="entry name" value="GH36"/>
    <property type="match status" value="1"/>
</dbReference>